<dbReference type="Pfam" id="PF04939">
    <property type="entry name" value="RRS1"/>
    <property type="match status" value="1"/>
</dbReference>
<keyword evidence="3 5" id="KW-0690">Ribosome biogenesis</keyword>
<evidence type="ECO:0000256" key="6">
    <source>
        <dbReference type="SAM" id="MobiDB-lite"/>
    </source>
</evidence>
<dbReference type="Proteomes" id="UP000283509">
    <property type="component" value="Unassembled WGS sequence"/>
</dbReference>
<evidence type="ECO:0000256" key="1">
    <source>
        <dbReference type="ARBA" id="ARBA00004123"/>
    </source>
</evidence>
<keyword evidence="8" id="KW-1185">Reference proteome</keyword>
<evidence type="ECO:0000313" key="8">
    <source>
        <dbReference type="Proteomes" id="UP000283509"/>
    </source>
</evidence>
<evidence type="ECO:0000256" key="4">
    <source>
        <dbReference type="ARBA" id="ARBA00023242"/>
    </source>
</evidence>
<evidence type="ECO:0000256" key="2">
    <source>
        <dbReference type="ARBA" id="ARBA00010077"/>
    </source>
</evidence>
<evidence type="ECO:0000256" key="5">
    <source>
        <dbReference type="RuleBase" id="RU364132"/>
    </source>
</evidence>
<dbReference type="GO" id="GO:0000447">
    <property type="term" value="P:endonucleolytic cleavage in ITS1 to separate SSU-rRNA from 5.8S rRNA and LSU-rRNA from tricistronic rRNA transcript (SSU-rRNA, 5.8S rRNA, LSU-rRNA)"/>
    <property type="evidence" value="ECO:0007669"/>
    <property type="project" value="TreeGrafter"/>
</dbReference>
<evidence type="ECO:0000313" key="7">
    <source>
        <dbReference type="EMBL" id="ROT82343.1"/>
    </source>
</evidence>
<accession>A0A3R7PTQ1</accession>
<feature type="compositionally biased region" description="Basic and acidic residues" evidence="6">
    <location>
        <begin position="318"/>
        <end position="328"/>
    </location>
</feature>
<feature type="compositionally biased region" description="Basic residues" evidence="6">
    <location>
        <begin position="329"/>
        <end position="348"/>
    </location>
</feature>
<dbReference type="PANTHER" id="PTHR17602">
    <property type="entry name" value="RIBOSOME BIOGENESIS REGULATORY PROTEIN"/>
    <property type="match status" value="1"/>
</dbReference>
<dbReference type="GO" id="GO:0005730">
    <property type="term" value="C:nucleolus"/>
    <property type="evidence" value="ECO:0007669"/>
    <property type="project" value="TreeGrafter"/>
</dbReference>
<sequence length="367" mass="41759">MTVSSASRPSLVSHVADVNNTNMAATEDQLARLSKVKDIITKASQELKSIEVNREIDLEFDVGNLLVTDKNTLDEEAVYDPDTRPAYLQSLARDGIQALMSKVWDLPSHTEDNAVFVTLPKTTTVLPREKPVPKEKALTKWEQFARDKGLTKKKKDKKVWDHILKRWVPRFGMKKVQADKEKNWVKEVPGNVDPYEDMFAKEKELKRERVAKNEYQRLRNIAKSRKLKVPNVGVTGNDLATSKDLGVAMHHSRFATASKGKFQPTLPNEQVPKGLGKKRKHEQITGDGRAEKKRYMEVLKKVEKNELNLSTAVHKQIREENIEADLAKKGGKKQLRRSKAGGRHRTRSDHRASKLGKGIHESRKQKI</sequence>
<proteinExistence type="inferred from homology"/>
<dbReference type="STRING" id="6689.A0A3R7PTQ1"/>
<comment type="similarity">
    <text evidence="2 5">Belongs to the RRS1 family.</text>
</comment>
<reference evidence="7 8" key="2">
    <citation type="submission" date="2019-01" db="EMBL/GenBank/DDBJ databases">
        <title>The decoding of complex shrimp genome reveals the adaptation for benthos swimmer, frequently molting mechanism and breeding impact on genome.</title>
        <authorList>
            <person name="Sun Y."/>
            <person name="Gao Y."/>
            <person name="Yu Y."/>
        </authorList>
    </citation>
    <scope>NUCLEOTIDE SEQUENCE [LARGE SCALE GENOMIC DNA]</scope>
    <source>
        <tissue evidence="7">Muscle</tissue>
    </source>
</reference>
<dbReference type="InterPro" id="IPR007023">
    <property type="entry name" value="Ribosom_reg"/>
</dbReference>
<comment type="function">
    <text evidence="5">Involved in ribosomal large subunit assembly.</text>
</comment>
<dbReference type="OrthoDB" id="28455at2759"/>
<dbReference type="EMBL" id="QCYY01000839">
    <property type="protein sequence ID" value="ROT82343.1"/>
    <property type="molecule type" value="Genomic_DNA"/>
</dbReference>
<reference evidence="7 8" key="1">
    <citation type="submission" date="2018-04" db="EMBL/GenBank/DDBJ databases">
        <authorList>
            <person name="Zhang X."/>
            <person name="Yuan J."/>
            <person name="Li F."/>
            <person name="Xiang J."/>
        </authorList>
    </citation>
    <scope>NUCLEOTIDE SEQUENCE [LARGE SCALE GENOMIC DNA]</scope>
    <source>
        <tissue evidence="7">Muscle</tissue>
    </source>
</reference>
<dbReference type="GO" id="GO:0042273">
    <property type="term" value="P:ribosomal large subunit biogenesis"/>
    <property type="evidence" value="ECO:0007669"/>
    <property type="project" value="TreeGrafter"/>
</dbReference>
<feature type="compositionally biased region" description="Basic and acidic residues" evidence="6">
    <location>
        <begin position="358"/>
        <end position="367"/>
    </location>
</feature>
<evidence type="ECO:0000256" key="3">
    <source>
        <dbReference type="ARBA" id="ARBA00022517"/>
    </source>
</evidence>
<name>A0A3R7PTQ1_PENVA</name>
<dbReference type="AlphaFoldDB" id="A0A3R7PTQ1"/>
<keyword evidence="4 5" id="KW-0539">Nucleus</keyword>
<feature type="non-terminal residue" evidence="7">
    <location>
        <position position="367"/>
    </location>
</feature>
<feature type="region of interest" description="Disordered" evidence="6">
    <location>
        <begin position="262"/>
        <end position="290"/>
    </location>
</feature>
<gene>
    <name evidence="7" type="ORF">C7M84_024492</name>
</gene>
<dbReference type="PANTHER" id="PTHR17602:SF4">
    <property type="entry name" value="RIBOSOME BIOGENESIS REGULATORY PROTEIN HOMOLOG"/>
    <property type="match status" value="1"/>
</dbReference>
<feature type="region of interest" description="Disordered" evidence="6">
    <location>
        <begin position="318"/>
        <end position="367"/>
    </location>
</feature>
<dbReference type="GO" id="GO:0030687">
    <property type="term" value="C:preribosome, large subunit precursor"/>
    <property type="evidence" value="ECO:0007669"/>
    <property type="project" value="TreeGrafter"/>
</dbReference>
<comment type="caution">
    <text evidence="7">The sequence shown here is derived from an EMBL/GenBank/DDBJ whole genome shotgun (WGS) entry which is preliminary data.</text>
</comment>
<protein>
    <recommendedName>
        <fullName evidence="5">Ribosome biogenesis regulatory protein</fullName>
    </recommendedName>
</protein>
<comment type="subcellular location">
    <subcellularLocation>
        <location evidence="1 5">Nucleus</location>
    </subcellularLocation>
</comment>
<organism evidence="7 8">
    <name type="scientific">Penaeus vannamei</name>
    <name type="common">Whiteleg shrimp</name>
    <name type="synonym">Litopenaeus vannamei</name>
    <dbReference type="NCBI Taxonomy" id="6689"/>
    <lineage>
        <taxon>Eukaryota</taxon>
        <taxon>Metazoa</taxon>
        <taxon>Ecdysozoa</taxon>
        <taxon>Arthropoda</taxon>
        <taxon>Crustacea</taxon>
        <taxon>Multicrustacea</taxon>
        <taxon>Malacostraca</taxon>
        <taxon>Eumalacostraca</taxon>
        <taxon>Eucarida</taxon>
        <taxon>Decapoda</taxon>
        <taxon>Dendrobranchiata</taxon>
        <taxon>Penaeoidea</taxon>
        <taxon>Penaeidae</taxon>
        <taxon>Penaeus</taxon>
    </lineage>
</organism>